<feature type="signal peptide" evidence="2">
    <location>
        <begin position="1"/>
        <end position="37"/>
    </location>
</feature>
<feature type="compositionally biased region" description="Polar residues" evidence="1">
    <location>
        <begin position="462"/>
        <end position="471"/>
    </location>
</feature>
<accession>A0A2A2TKJ6</accession>
<proteinExistence type="predicted"/>
<feature type="region of interest" description="Disordered" evidence="1">
    <location>
        <begin position="511"/>
        <end position="552"/>
    </location>
</feature>
<evidence type="ECO:0000313" key="5">
    <source>
        <dbReference type="Proteomes" id="UP000218238"/>
    </source>
</evidence>
<keyword evidence="2" id="KW-0732">Signal</keyword>
<dbReference type="RefSeq" id="WP_095721474.1">
    <property type="nucleotide sequence ID" value="NZ_NTFS01000077.1"/>
</dbReference>
<feature type="domain" description="DUF7925" evidence="3">
    <location>
        <begin position="253"/>
        <end position="443"/>
    </location>
</feature>
<dbReference type="AlphaFoldDB" id="A0A2A2TKJ6"/>
<evidence type="ECO:0000256" key="1">
    <source>
        <dbReference type="SAM" id="MobiDB-lite"/>
    </source>
</evidence>
<sequence>MYDSRKKANHNVNKKQSKSYRSLVAAALLASSLFQFIAPVLAEGTKAGESISNTATATYEDPLDPGTKINTTSNTVVVTVAEVAGITVTASGITDSTPADPVKVGDTVNYTYTITNVGNDPTKFRVPNLARVTGPGVAGTLEVSTDGGATFTPISGSELITGSIPVGGSVQVRVPVTVQPGAQPNDIINVTLGDTPGDAQNQARSPNGGDVYTVDNPDTGVTGEVAGVPVNGVREASATQKATVNQSVKTYALATVLKTRSDYNNAGTPLIDDDKLTYALGLRVELNDPTGNGITPAPLAGTAIKGLTGARILVSDAIPANTELAAAPTPPPGWQAVYTTDAVTINANAATWTLTQPVNLSTVTRIGFVNDPNVVTSVSPGQTVNGFNVQVKVKAGVTAPLTVNNIAQLFGQTSGVPPVDTNGDSIPDNLIYDESGDQNPSNYDGKTIPPGSTDPDGDGIPNTPSTITDGSIDTPAELTTTGTDTGNNNSGTGPGGEANTFVLDVAVPSAVLNGPDRAPDATGPNNNNDDFTNKSSFVPTDKKPGDKIDPSPVAFTNTIKNSGTVPSSISLIPTPPATPADLPVNSVVTITNGSESRSYVWDGTAFLFDTDNNPATTNSPIDATTEYITIPAVAPGASVNYGVEVNLPPNTALSTDTGKGFPVPITAFIDDTTPGLGAETAKNITIDRVYTGFLKLLKESRVLPGTGPAVQGNDGTFSVDPKKPAPGNIIEYRITYTNISEAQSGTGNVTLKADKVVIVEDGTLSTTAGDGKNNWAKDSDVNGQIDTSNIVGTAKDTGASTIQFYSGATGTNSSIDQTGTTADTDVSKYINTVTGIVQPGEKREFIFQRKVN</sequence>
<feature type="chain" id="PRO_5012019624" description="DUF7925 domain-containing protein" evidence="2">
    <location>
        <begin position="38"/>
        <end position="852"/>
    </location>
</feature>
<dbReference type="EMBL" id="NTFS01000077">
    <property type="protein sequence ID" value="PAX57105.1"/>
    <property type="molecule type" value="Genomic_DNA"/>
</dbReference>
<feature type="region of interest" description="Disordered" evidence="1">
    <location>
        <begin position="412"/>
        <end position="499"/>
    </location>
</feature>
<feature type="compositionally biased region" description="Basic and acidic residues" evidence="1">
    <location>
        <begin position="540"/>
        <end position="549"/>
    </location>
</feature>
<protein>
    <recommendedName>
        <fullName evidence="3">DUF7925 domain-containing protein</fullName>
    </recommendedName>
</protein>
<dbReference type="Pfam" id="PF25546">
    <property type="entry name" value="DUF7925"/>
    <property type="match status" value="1"/>
</dbReference>
<name>A0A2A2TKJ6_9CYAN</name>
<comment type="caution">
    <text evidence="4">The sequence shown here is derived from an EMBL/GenBank/DDBJ whole genome shotgun (WGS) entry which is preliminary data.</text>
</comment>
<dbReference type="InterPro" id="IPR057685">
    <property type="entry name" value="DUF7925"/>
</dbReference>
<keyword evidence="5" id="KW-1185">Reference proteome</keyword>
<organism evidence="4 5">
    <name type="scientific">Brunnivagina elsteri CCALA 953</name>
    <dbReference type="NCBI Taxonomy" id="987040"/>
    <lineage>
        <taxon>Bacteria</taxon>
        <taxon>Bacillati</taxon>
        <taxon>Cyanobacteriota</taxon>
        <taxon>Cyanophyceae</taxon>
        <taxon>Nostocales</taxon>
        <taxon>Calotrichaceae</taxon>
        <taxon>Brunnivagina</taxon>
    </lineage>
</organism>
<feature type="compositionally biased region" description="Polar residues" evidence="1">
    <location>
        <begin position="523"/>
        <end position="538"/>
    </location>
</feature>
<evidence type="ECO:0000313" key="4">
    <source>
        <dbReference type="EMBL" id="PAX57105.1"/>
    </source>
</evidence>
<feature type="compositionally biased region" description="Low complexity" evidence="1">
    <location>
        <begin position="479"/>
        <end position="491"/>
    </location>
</feature>
<gene>
    <name evidence="4" type="ORF">CK510_09515</name>
</gene>
<evidence type="ECO:0000256" key="2">
    <source>
        <dbReference type="SAM" id="SignalP"/>
    </source>
</evidence>
<dbReference type="OrthoDB" id="504271at2"/>
<evidence type="ECO:0000259" key="3">
    <source>
        <dbReference type="Pfam" id="PF25546"/>
    </source>
</evidence>
<reference evidence="4 5" key="1">
    <citation type="submission" date="2017-08" db="EMBL/GenBank/DDBJ databases">
        <title>Draft genome sequence of filamentous cyanobacterium Calothrix elsteri CCALA 953.</title>
        <authorList>
            <person name="Gagunashvili A.N."/>
            <person name="Elster J."/>
            <person name="Andresson O.S."/>
        </authorList>
    </citation>
    <scope>NUCLEOTIDE SEQUENCE [LARGE SCALE GENOMIC DNA]</scope>
    <source>
        <strain evidence="4 5">CCALA 953</strain>
    </source>
</reference>
<dbReference type="Proteomes" id="UP000218238">
    <property type="component" value="Unassembled WGS sequence"/>
</dbReference>